<accession>A0A5N6MSY1</accession>
<gene>
    <name evidence="1" type="ORF">GD627_04420</name>
</gene>
<name>A0A5N6MSY1_9MICC</name>
<evidence type="ECO:0000313" key="2">
    <source>
        <dbReference type="Proteomes" id="UP000326852"/>
    </source>
</evidence>
<dbReference type="EMBL" id="VTFX01000001">
    <property type="protein sequence ID" value="KAD4060299.1"/>
    <property type="molecule type" value="Genomic_DNA"/>
</dbReference>
<dbReference type="SUPFAM" id="SSF55729">
    <property type="entry name" value="Acyl-CoA N-acyltransferases (Nat)"/>
    <property type="match status" value="1"/>
</dbReference>
<protein>
    <submittedName>
        <fullName evidence="1">GNAT family N-acetyltransferase</fullName>
    </submittedName>
</protein>
<dbReference type="InterPro" id="IPR016181">
    <property type="entry name" value="Acyl_CoA_acyltransferase"/>
</dbReference>
<keyword evidence="2" id="KW-1185">Reference proteome</keyword>
<sequence>MNLDSGTIAIIQLAWSRHLGLPDNALADTETGERIYNVREQPETACFLRLFGTEVFSGPEWAAEHARTQSAADLTRNSGLIKMSMERGGRVLGAEQLFFADVFPTVVPLDDLAVAYEPDLAVALERLCPPDDVAEASLAGKEEVFVLVDDSFDTPRPVAAAGYSVTDGILADMSVLTAPGFRLQGLGSYISSVALEDAMSGGLIPQWRARLDNVGAARTAVGSGFIPAGSRTSVALTA</sequence>
<organism evidence="1 2">
    <name type="scientific">Arthrobacter yangruifuii</name>
    <dbReference type="NCBI Taxonomy" id="2606616"/>
    <lineage>
        <taxon>Bacteria</taxon>
        <taxon>Bacillati</taxon>
        <taxon>Actinomycetota</taxon>
        <taxon>Actinomycetes</taxon>
        <taxon>Micrococcales</taxon>
        <taxon>Micrococcaceae</taxon>
        <taxon>Arthrobacter</taxon>
    </lineage>
</organism>
<dbReference type="Proteomes" id="UP000326852">
    <property type="component" value="Unassembled WGS sequence"/>
</dbReference>
<keyword evidence="1" id="KW-0808">Transferase</keyword>
<dbReference type="GO" id="GO:0016740">
    <property type="term" value="F:transferase activity"/>
    <property type="evidence" value="ECO:0007669"/>
    <property type="project" value="UniProtKB-KW"/>
</dbReference>
<comment type="caution">
    <text evidence="1">The sequence shown here is derived from an EMBL/GenBank/DDBJ whole genome shotgun (WGS) entry which is preliminary data.</text>
</comment>
<dbReference type="Gene3D" id="3.40.630.30">
    <property type="match status" value="1"/>
</dbReference>
<dbReference type="RefSeq" id="WP_152271491.1">
    <property type="nucleotide sequence ID" value="NZ_VTFX01000001.1"/>
</dbReference>
<evidence type="ECO:0000313" key="1">
    <source>
        <dbReference type="EMBL" id="KAD4060299.1"/>
    </source>
</evidence>
<dbReference type="AlphaFoldDB" id="A0A5N6MSY1"/>
<reference evidence="1 2" key="1">
    <citation type="submission" date="2019-08" db="EMBL/GenBank/DDBJ databases">
        <title>Arthrobacter sp. nov., isolated from plateau pika and Tibetan wild ass.</title>
        <authorList>
            <person name="Ge Y."/>
        </authorList>
    </citation>
    <scope>NUCLEOTIDE SEQUENCE [LARGE SCALE GENOMIC DNA]</scope>
    <source>
        <strain evidence="1 2">785</strain>
    </source>
</reference>
<proteinExistence type="predicted"/>